<protein>
    <submittedName>
        <fullName evidence="1">Uncharacterized protein</fullName>
    </submittedName>
</protein>
<dbReference type="EMBL" id="CP116349">
    <property type="protein sequence ID" value="WCE16191.1"/>
    <property type="molecule type" value="Genomic_DNA"/>
</dbReference>
<sequence>MIPEEKSNLIKARLILAQQLLEEADSLPGLEGYNFSKPDSNSDDPFFHMRHEREALVVYLLLTCFDLLGQSQPHVTLMKWLTSNDPLLVEERRVAAEGLDSENNDCVAHALGLVEYYNRHHGATVAFNSGIDQLPESARNHLLSTVQVAKEDPDARKPENQGKNISFCGIPINDEARVLKLQKDYLYTKRNKFTHQLSQRHFSSVPMISGIGRNPDSSNTLPVLGASWSLFVLDGKVHYGGVNQEVKDKYVYTLTDWPFALFEVLYSALGEQFDRTSIKLKFFIQVMKPEEGVVVNHPSVEHDKIAELLLREHGVTRS</sequence>
<proteinExistence type="predicted"/>
<reference evidence="1 2" key="1">
    <citation type="submission" date="2023-01" db="EMBL/GenBank/DDBJ databases">
        <title>Genome sequence resource and annotation of Enterobacter ludwigii, an economically important pathogen of seedling wilt with strawberry.</title>
        <authorList>
            <person name="Xie Y."/>
        </authorList>
    </citation>
    <scope>NUCLEOTIDE SEQUENCE [LARGE SCALE GENOMIC DNA]</scope>
    <source>
        <strain evidence="1 2">CM-TZ4</strain>
        <plasmid evidence="1 2">unnamed2</plasmid>
    </source>
</reference>
<gene>
    <name evidence="1" type="ORF">PHA72_27085</name>
</gene>
<name>A0AAX3LJ80_9ENTR</name>
<dbReference type="Proteomes" id="UP001210538">
    <property type="component" value="Plasmid unnamed2"/>
</dbReference>
<keyword evidence="1" id="KW-0614">Plasmid</keyword>
<dbReference type="RefSeq" id="WP_271661515.1">
    <property type="nucleotide sequence ID" value="NZ_CP116349.1"/>
</dbReference>
<dbReference type="AlphaFoldDB" id="A0AAX3LJ80"/>
<evidence type="ECO:0000313" key="2">
    <source>
        <dbReference type="Proteomes" id="UP001210538"/>
    </source>
</evidence>
<keyword evidence="2" id="KW-1185">Reference proteome</keyword>
<accession>A0AAX3LJ80</accession>
<geneLocation type="plasmid" evidence="1 2">
    <name>unnamed2</name>
</geneLocation>
<organism evidence="1 2">
    <name type="scientific">Enterobacter ludwigii</name>
    <dbReference type="NCBI Taxonomy" id="299767"/>
    <lineage>
        <taxon>Bacteria</taxon>
        <taxon>Pseudomonadati</taxon>
        <taxon>Pseudomonadota</taxon>
        <taxon>Gammaproteobacteria</taxon>
        <taxon>Enterobacterales</taxon>
        <taxon>Enterobacteriaceae</taxon>
        <taxon>Enterobacter</taxon>
        <taxon>Enterobacter cloacae complex</taxon>
    </lineage>
</organism>
<evidence type="ECO:0000313" key="1">
    <source>
        <dbReference type="EMBL" id="WCE16191.1"/>
    </source>
</evidence>